<dbReference type="Pfam" id="PF02595">
    <property type="entry name" value="Gly_kinase"/>
    <property type="match status" value="1"/>
</dbReference>
<evidence type="ECO:0000256" key="3">
    <source>
        <dbReference type="ARBA" id="ARBA00022777"/>
    </source>
</evidence>
<evidence type="ECO:0000256" key="2">
    <source>
        <dbReference type="ARBA" id="ARBA00022679"/>
    </source>
</evidence>
<evidence type="ECO:0000256" key="1">
    <source>
        <dbReference type="ARBA" id="ARBA00006284"/>
    </source>
</evidence>
<dbReference type="Gene3D" id="3.40.50.10350">
    <property type="entry name" value="Glycerate kinase, domain 1"/>
    <property type="match status" value="1"/>
</dbReference>
<keyword evidence="2 4" id="KW-0808">Transferase</keyword>
<dbReference type="PANTHER" id="PTHR21599:SF0">
    <property type="entry name" value="GLYCERATE KINASE"/>
    <property type="match status" value="1"/>
</dbReference>
<protein>
    <submittedName>
        <fullName evidence="5">Glycerate kinase</fullName>
    </submittedName>
</protein>
<evidence type="ECO:0000256" key="4">
    <source>
        <dbReference type="PIRNR" id="PIRNR006078"/>
    </source>
</evidence>
<keyword evidence="3 4" id="KW-0418">Kinase</keyword>
<dbReference type="InterPro" id="IPR004381">
    <property type="entry name" value="Glycerate_kinase"/>
</dbReference>
<name>A0A8H2K2S1_ACIRA</name>
<dbReference type="InterPro" id="IPR018197">
    <property type="entry name" value="Glycerate_kinase_RE-like"/>
</dbReference>
<organism evidence="5 6">
    <name type="scientific">Acinetobacter radioresistens</name>
    <dbReference type="NCBI Taxonomy" id="40216"/>
    <lineage>
        <taxon>Bacteria</taxon>
        <taxon>Pseudomonadati</taxon>
        <taxon>Pseudomonadota</taxon>
        <taxon>Gammaproteobacteria</taxon>
        <taxon>Moraxellales</taxon>
        <taxon>Moraxellaceae</taxon>
        <taxon>Acinetobacter</taxon>
    </lineage>
</organism>
<dbReference type="InterPro" id="IPR036129">
    <property type="entry name" value="Glycerate_kinase_sf"/>
</dbReference>
<proteinExistence type="inferred from homology"/>
<dbReference type="PIRSF" id="PIRSF006078">
    <property type="entry name" value="GlxK"/>
    <property type="match status" value="1"/>
</dbReference>
<dbReference type="Proteomes" id="UP000314285">
    <property type="component" value="Unassembled WGS sequence"/>
</dbReference>
<dbReference type="InterPro" id="IPR018193">
    <property type="entry name" value="Glyc_kinase_flavodox-like_fold"/>
</dbReference>
<dbReference type="AlphaFoldDB" id="A0A8H2K2S1"/>
<comment type="caution">
    <text evidence="5">The sequence shown here is derived from an EMBL/GenBank/DDBJ whole genome shotgun (WGS) entry which is preliminary data.</text>
</comment>
<dbReference type="GO" id="GO:0008887">
    <property type="term" value="F:glycerate kinase activity"/>
    <property type="evidence" value="ECO:0007669"/>
    <property type="project" value="UniProtKB-UniRule"/>
</dbReference>
<reference evidence="5 6" key="1">
    <citation type="submission" date="2019-06" db="EMBL/GenBank/DDBJ databases">
        <title>Genome of Acinetobacter radioresistens APH1, a phenol degrading strain.</title>
        <authorList>
            <person name="Liu Y."/>
        </authorList>
    </citation>
    <scope>NUCLEOTIDE SEQUENCE [LARGE SCALE GENOMIC DNA]</scope>
    <source>
        <strain evidence="5 6">APH1</strain>
    </source>
</reference>
<dbReference type="Gene3D" id="3.90.1510.10">
    <property type="entry name" value="Glycerate kinase, domain 2"/>
    <property type="match status" value="1"/>
</dbReference>
<accession>A0A8H2K2S1</accession>
<gene>
    <name evidence="5" type="ORF">FHY67_07815</name>
</gene>
<dbReference type="NCBIfam" id="TIGR00045">
    <property type="entry name" value="glycerate kinase"/>
    <property type="match status" value="1"/>
</dbReference>
<dbReference type="RefSeq" id="WP_005023294.1">
    <property type="nucleotide sequence ID" value="NZ_CP167783.1"/>
</dbReference>
<evidence type="ECO:0000313" key="6">
    <source>
        <dbReference type="Proteomes" id="UP000314285"/>
    </source>
</evidence>
<sequence>MAPTFVLAPDSFKESMTALQACHAMQNGLSKIFPEAVFIKVPMADGGEGTLDTLIAAAQGQQVKCQVTGPLPAQKVESYFGLIDAGQTAVIEMAKANGIHLLTPAERNPILTTTYGTGEMIRLALELGVSRIIIGLGGSVTNDAGAGMAQALGVHFYDNNGHEVSLGGRELDRVKTIDWSRLDPRLKSTEIIIASDVNNPLTGAQGASYIFGPQKGATPDMVLQLDHNLSHFADIVEQQLNLRKREVPGAGAAGGLGFGLLVFTGARIQSGVELVIQETQLEKYIARADYIFTGEGRLDEQSCFGKTPVGVARLARQYGKPVIACAGSIGPQADTLYEEGFTAIFGILDQCSDIIAACQNGAINLERTCENIGRILKLAEKQGR</sequence>
<evidence type="ECO:0000313" key="5">
    <source>
        <dbReference type="EMBL" id="TNX92060.1"/>
    </source>
</evidence>
<dbReference type="GO" id="GO:0031388">
    <property type="term" value="P:organic acid phosphorylation"/>
    <property type="evidence" value="ECO:0007669"/>
    <property type="project" value="UniProtKB-UniRule"/>
</dbReference>
<comment type="similarity">
    <text evidence="1 4">Belongs to the glycerate kinase type-1 family.</text>
</comment>
<dbReference type="EMBL" id="VFBM01000005">
    <property type="protein sequence ID" value="TNX92060.1"/>
    <property type="molecule type" value="Genomic_DNA"/>
</dbReference>
<dbReference type="SUPFAM" id="SSF110738">
    <property type="entry name" value="Glycerate kinase I"/>
    <property type="match status" value="1"/>
</dbReference>
<dbReference type="PANTHER" id="PTHR21599">
    <property type="entry name" value="GLYCERATE KINASE"/>
    <property type="match status" value="1"/>
</dbReference>